<dbReference type="PANTHER" id="PTHR42791">
    <property type="entry name" value="GNAT FAMILY ACETYLTRANSFERASE"/>
    <property type="match status" value="1"/>
</dbReference>
<evidence type="ECO:0000256" key="1">
    <source>
        <dbReference type="SAM" id="MobiDB-lite"/>
    </source>
</evidence>
<dbReference type="GO" id="GO:0016747">
    <property type="term" value="F:acyltransferase activity, transferring groups other than amino-acyl groups"/>
    <property type="evidence" value="ECO:0007669"/>
    <property type="project" value="InterPro"/>
</dbReference>
<name>A0A2B7WNE1_9EURO</name>
<proteinExistence type="predicted"/>
<protein>
    <recommendedName>
        <fullName evidence="2">N-acetyltransferase domain-containing protein</fullName>
    </recommendedName>
</protein>
<organism evidence="3 4">
    <name type="scientific">Helicocarpus griseus UAMH5409</name>
    <dbReference type="NCBI Taxonomy" id="1447875"/>
    <lineage>
        <taxon>Eukaryota</taxon>
        <taxon>Fungi</taxon>
        <taxon>Dikarya</taxon>
        <taxon>Ascomycota</taxon>
        <taxon>Pezizomycotina</taxon>
        <taxon>Eurotiomycetes</taxon>
        <taxon>Eurotiomycetidae</taxon>
        <taxon>Onygenales</taxon>
        <taxon>Ajellomycetaceae</taxon>
        <taxon>Helicocarpus</taxon>
    </lineage>
</organism>
<dbReference type="Proteomes" id="UP000223968">
    <property type="component" value="Unassembled WGS sequence"/>
</dbReference>
<dbReference type="PROSITE" id="PS51186">
    <property type="entry name" value="GNAT"/>
    <property type="match status" value="1"/>
</dbReference>
<dbReference type="InterPro" id="IPR016181">
    <property type="entry name" value="Acyl_CoA_acyltransferase"/>
</dbReference>
<dbReference type="PANTHER" id="PTHR42791:SF2">
    <property type="entry name" value="N-ACETYLTRANSFERASE DOMAIN-CONTAINING PROTEIN"/>
    <property type="match status" value="1"/>
</dbReference>
<dbReference type="AlphaFoldDB" id="A0A2B7WNE1"/>
<keyword evidence="4" id="KW-1185">Reference proteome</keyword>
<dbReference type="CDD" id="cd04301">
    <property type="entry name" value="NAT_SF"/>
    <property type="match status" value="1"/>
</dbReference>
<dbReference type="Pfam" id="PF00583">
    <property type="entry name" value="Acetyltransf_1"/>
    <property type="match status" value="1"/>
</dbReference>
<evidence type="ECO:0000259" key="2">
    <source>
        <dbReference type="PROSITE" id="PS51186"/>
    </source>
</evidence>
<comment type="caution">
    <text evidence="3">The sequence shown here is derived from an EMBL/GenBank/DDBJ whole genome shotgun (WGS) entry which is preliminary data.</text>
</comment>
<sequence length="239" mass="26975">MSSTVKPLTHPSPILGIIKAAAFEHSMLSSHAFNWDGPAARAAIEKWYTDREALDMQDPTQRFFVSVATSTDDLGSGNDETIAAWARWGVPHTKPDSTNEQDEPEYKRKKKELIENPPTGGRPELLGAFFREAVAARRKYLNEERDYVLELIATSPNFERQGHGSRLLKCLIDKAEADNARIYLEATMAGLPVYERLGWKTVDEVRLKLADYGIEGDLEDVFYIMIREPQGPGNKEQKH</sequence>
<dbReference type="EMBL" id="PDNB01000233">
    <property type="protein sequence ID" value="PGG98068.1"/>
    <property type="molecule type" value="Genomic_DNA"/>
</dbReference>
<evidence type="ECO:0000313" key="3">
    <source>
        <dbReference type="EMBL" id="PGG98068.1"/>
    </source>
</evidence>
<dbReference type="InterPro" id="IPR000182">
    <property type="entry name" value="GNAT_dom"/>
</dbReference>
<feature type="region of interest" description="Disordered" evidence="1">
    <location>
        <begin position="89"/>
        <end position="120"/>
    </location>
</feature>
<reference evidence="3 4" key="1">
    <citation type="submission" date="2017-10" db="EMBL/GenBank/DDBJ databases">
        <title>Comparative genomics in systemic dimorphic fungi from Ajellomycetaceae.</title>
        <authorList>
            <person name="Munoz J.F."/>
            <person name="Mcewen J.G."/>
            <person name="Clay O.K."/>
            <person name="Cuomo C.A."/>
        </authorList>
    </citation>
    <scope>NUCLEOTIDE SEQUENCE [LARGE SCALE GENOMIC DNA]</scope>
    <source>
        <strain evidence="3 4">UAMH5409</strain>
    </source>
</reference>
<gene>
    <name evidence="3" type="ORF">AJ79_09000</name>
</gene>
<dbReference type="InterPro" id="IPR052523">
    <property type="entry name" value="Trichothecene_AcTrans"/>
</dbReference>
<accession>A0A2B7WNE1</accession>
<dbReference type="OrthoDB" id="410198at2759"/>
<dbReference type="SUPFAM" id="SSF55729">
    <property type="entry name" value="Acyl-CoA N-acyltransferases (Nat)"/>
    <property type="match status" value="1"/>
</dbReference>
<feature type="domain" description="N-acetyltransferase" evidence="2">
    <location>
        <begin position="80"/>
        <end position="230"/>
    </location>
</feature>
<dbReference type="Gene3D" id="3.40.630.30">
    <property type="match status" value="1"/>
</dbReference>
<evidence type="ECO:0000313" key="4">
    <source>
        <dbReference type="Proteomes" id="UP000223968"/>
    </source>
</evidence>
<dbReference type="STRING" id="1447875.A0A2B7WNE1"/>